<dbReference type="AlphaFoldDB" id="D7TG29"/>
<protein>
    <submittedName>
        <fullName evidence="2">Uncharacterized protein</fullName>
    </submittedName>
</protein>
<evidence type="ECO:0000313" key="2">
    <source>
        <dbReference type="EMBL" id="CBI29452.3"/>
    </source>
</evidence>
<keyword evidence="1" id="KW-1133">Transmembrane helix</keyword>
<dbReference type="PaxDb" id="29760-VIT_00s0208g00070.t01"/>
<feature type="transmembrane region" description="Helical" evidence="1">
    <location>
        <begin position="20"/>
        <end position="40"/>
    </location>
</feature>
<dbReference type="InParanoid" id="D7TG29"/>
<keyword evidence="3" id="KW-1185">Reference proteome</keyword>
<organism evidence="2 3">
    <name type="scientific">Vitis vinifera</name>
    <name type="common">Grape</name>
    <dbReference type="NCBI Taxonomy" id="29760"/>
    <lineage>
        <taxon>Eukaryota</taxon>
        <taxon>Viridiplantae</taxon>
        <taxon>Streptophyta</taxon>
        <taxon>Embryophyta</taxon>
        <taxon>Tracheophyta</taxon>
        <taxon>Spermatophyta</taxon>
        <taxon>Magnoliopsida</taxon>
        <taxon>eudicotyledons</taxon>
        <taxon>Gunneridae</taxon>
        <taxon>Pentapetalae</taxon>
        <taxon>rosids</taxon>
        <taxon>Vitales</taxon>
        <taxon>Vitaceae</taxon>
        <taxon>Viteae</taxon>
        <taxon>Vitis</taxon>
    </lineage>
</organism>
<dbReference type="EMBL" id="FN595783">
    <property type="protein sequence ID" value="CBI29452.3"/>
    <property type="molecule type" value="Genomic_DNA"/>
</dbReference>
<dbReference type="Proteomes" id="UP000009183">
    <property type="component" value="Unassembled WGS sequence, unordered"/>
</dbReference>
<dbReference type="HOGENOM" id="CLU_2781092_0_0_1"/>
<reference evidence="3" key="1">
    <citation type="journal article" date="2007" name="Nature">
        <title>The grapevine genome sequence suggests ancestral hexaploidization in major angiosperm phyla.</title>
        <authorList>
            <consortium name="The French-Italian Public Consortium for Grapevine Genome Characterization."/>
            <person name="Jaillon O."/>
            <person name="Aury J.-M."/>
            <person name="Noel B."/>
            <person name="Policriti A."/>
            <person name="Clepet C."/>
            <person name="Casagrande A."/>
            <person name="Choisne N."/>
            <person name="Aubourg S."/>
            <person name="Vitulo N."/>
            <person name="Jubin C."/>
            <person name="Vezzi A."/>
            <person name="Legeai F."/>
            <person name="Hugueney P."/>
            <person name="Dasilva C."/>
            <person name="Horner D."/>
            <person name="Mica E."/>
            <person name="Jublot D."/>
            <person name="Poulain J."/>
            <person name="Bruyere C."/>
            <person name="Billault A."/>
            <person name="Segurens B."/>
            <person name="Gouyvenoux M."/>
            <person name="Ugarte E."/>
            <person name="Cattonaro F."/>
            <person name="Anthouard V."/>
            <person name="Vico V."/>
            <person name="Del Fabbro C."/>
            <person name="Alaux M."/>
            <person name="Di Gaspero G."/>
            <person name="Dumas V."/>
            <person name="Felice N."/>
            <person name="Paillard S."/>
            <person name="Juman I."/>
            <person name="Moroldo M."/>
            <person name="Scalabrin S."/>
            <person name="Canaguier A."/>
            <person name="Le Clainche I."/>
            <person name="Malacrida G."/>
            <person name="Durand E."/>
            <person name="Pesole G."/>
            <person name="Laucou V."/>
            <person name="Chatelet P."/>
            <person name="Merdinoglu D."/>
            <person name="Delledonne M."/>
            <person name="Pezzotti M."/>
            <person name="Lecharny A."/>
            <person name="Scarpelli C."/>
            <person name="Artiguenave F."/>
            <person name="Pe M.E."/>
            <person name="Valle G."/>
            <person name="Morgante M."/>
            <person name="Caboche M."/>
            <person name="Adam-Blondon A.-F."/>
            <person name="Weissenbach J."/>
            <person name="Quetier F."/>
            <person name="Wincker P."/>
        </authorList>
    </citation>
    <scope>NUCLEOTIDE SEQUENCE [LARGE SCALE GENOMIC DNA]</scope>
    <source>
        <strain evidence="3">cv. Pinot noir / PN40024</strain>
    </source>
</reference>
<name>D7TG29_VITVI</name>
<gene>
    <name evidence="2" type="ORF">VIT_00s0208g00070</name>
</gene>
<evidence type="ECO:0000256" key="1">
    <source>
        <dbReference type="SAM" id="Phobius"/>
    </source>
</evidence>
<keyword evidence="1" id="KW-0472">Membrane</keyword>
<evidence type="ECO:0000313" key="3">
    <source>
        <dbReference type="Proteomes" id="UP000009183"/>
    </source>
</evidence>
<proteinExistence type="predicted"/>
<keyword evidence="1" id="KW-0812">Transmembrane</keyword>
<sequence length="69" mass="7542">MVVSLQSLAVSGRFLFFISIRYSIILLLCLSPFNLVASILDSLESPRTSFPIPFNGLCSLLPLLTLALV</sequence>
<accession>D7TG29</accession>